<feature type="domain" description="CobN/magnesium chelatase" evidence="3">
    <location>
        <begin position="182"/>
        <end position="774"/>
    </location>
</feature>
<dbReference type="PROSITE" id="PS51257">
    <property type="entry name" value="PROKAR_LIPOPROTEIN"/>
    <property type="match status" value="1"/>
</dbReference>
<name>B3EBT8_TRIL1</name>
<dbReference type="Proteomes" id="UP000002420">
    <property type="component" value="Plasmid pGLOV01"/>
</dbReference>
<feature type="domain" description="CobN/magnesium chelatase" evidence="3">
    <location>
        <begin position="781"/>
        <end position="1220"/>
    </location>
</feature>
<proteinExistence type="predicted"/>
<dbReference type="eggNOG" id="COG1429">
    <property type="taxonomic scope" value="Bacteria"/>
</dbReference>
<keyword evidence="2" id="KW-0472">Membrane</keyword>
<dbReference type="PANTHER" id="PTHR44119:SF4">
    <property type="entry name" value="AEROBIC COBALTOCHELATASE SUBUNIT COBN"/>
    <property type="match status" value="1"/>
</dbReference>
<geneLocation type="plasmid" evidence="4 5">
    <name>pGLOV01</name>
</geneLocation>
<dbReference type="InterPro" id="IPR003672">
    <property type="entry name" value="CobN/Mg_chltase"/>
</dbReference>
<dbReference type="Pfam" id="PF02514">
    <property type="entry name" value="CobN-Mg_chel"/>
    <property type="match status" value="2"/>
</dbReference>
<feature type="transmembrane region" description="Helical" evidence="2">
    <location>
        <begin position="47"/>
        <end position="64"/>
    </location>
</feature>
<keyword evidence="2" id="KW-0812">Transmembrane</keyword>
<sequence>MFRNNSDSISRRSLRWLVVGSSTYFVYACVAKFLAALRSSLNWNRKNAWLMLAALFAILLLPLPSDSAAPAQPPVLARLILGDYNSSLAVKTVQTIRERHPELSAKVRFGVLTKGDAAALPALQPGSRGFSVVHIMDRRGLEPFKPSLQAMMRQGMKVYAVGGMYGKDDKDLGLQNDRTVASYMQQGGLDNAVNMVLYLLQRDCGIAVKAVPPAQVPQFGIYLKDGHRTVTSFAEYQRLYRSRPGPWVGIPFYKNLVDNGETALLDSLIDSLERQGLNVLPVYGYPSEKTVEQFLFDENGKARVQVVVGISLKVGTTPQRAVPILTRLGVPVIDAVTLHSQSREEWEKSPVGLDIFERSSSIGLPELAGIIQPTVVASKERIKDKASGMEYVETRPIPERIERLTQRVKRWLALQQKQNRDKHIALIYYNYPPGKQNIGAAYLNVMPESLYELLARLKAEGYDAGVTAVSKDQLFDDVHAYGRNIGNWAPAEIDRLARSGHALLLPVQVYKSWFMELPDRFRRSVIKDWGEPDQAKIMTWSDPKGRKFIVLPGVRYGKILFTPQPSRGWEQDIKKLYHDIHIAPHHQYIAFHLWLKRGFKADAVAHIGTHGTHEWLSGKEVGFTREDPPELLIQELPNIYPYIVDDVGEGLQAKRRGMATVIDYMTPPLDKSGMNREAKLLAALISDYTAAREKSPQLAAAKLEDINTLARKTGILTDLKLTSISTPEQAEELDDYLKEIGEKVSPFGLHTFGRSPEAGYRRSTAEAIVAIEKNLTPAEREKRIAALEQAIEASGKRELDSFVAALAGNYIPSGSGNDPIRNPDSLPTGKNFYSFDPAFVPSPGTYNTGKKLAQELIDGYRKRHGVYPDKLTFNIWATETIRHEGVMESQIMYLMGVRPKWDERGRVQGVEVIPRGELGRGRIDVTMVPSGLYRDLFPNLMDLLDKSVSTARDQQEVDNLIRSNVEKTRRMLLTKGVSEEKAQRLASVRIFTEPSGAYGTNLDKVIVASNTWDNEKQVVDVYFMRMSHLYGQGFWGDSAEHNGKKLGDTLLKNALSGSKIAIHSRSSNVIATLDNDDFFQYLGGTAMAIRAVDGKTPEVFVTNMTNPKQPVQETLEKMMGREMRSRYLNPEWIKAMMKEGYAGARFVDKVTEHLWGWQVTVPEAVDAAKWQEMHETWVLDRNGLGIKDMFRKSKNMWAYQSVVARMLETVRKQYWKPDSQVVEKLAEEYAKTVQEVGLACCDHTCNNPQLTEFTTATLLSVPGLKPLAPGFKQALQNMKQPDAARSGQQGRQSAAQTTAQPSKQGASGAAPDGSGKAAKGKQVEGFEMKETGAQQSGAASAPIPWLFILGFVGLVGLIGFGFRRNR</sequence>
<feature type="region of interest" description="Disordered" evidence="1">
    <location>
        <begin position="1277"/>
        <end position="1321"/>
    </location>
</feature>
<feature type="compositionally biased region" description="Polar residues" evidence="1">
    <location>
        <begin position="1286"/>
        <end position="1305"/>
    </location>
</feature>
<feature type="transmembrane region" description="Helical" evidence="2">
    <location>
        <begin position="14"/>
        <end position="35"/>
    </location>
</feature>
<feature type="transmembrane region" description="Helical" evidence="2">
    <location>
        <begin position="1343"/>
        <end position="1362"/>
    </location>
</feature>
<dbReference type="EMBL" id="CP001090">
    <property type="protein sequence ID" value="ACD97370.1"/>
    <property type="molecule type" value="Genomic_DNA"/>
</dbReference>
<dbReference type="KEGG" id="glo:Glov_3671"/>
<keyword evidence="2" id="KW-1133">Transmembrane helix</keyword>
<evidence type="ECO:0000259" key="3">
    <source>
        <dbReference type="Pfam" id="PF02514"/>
    </source>
</evidence>
<reference evidence="4 5" key="1">
    <citation type="submission" date="2008-05" db="EMBL/GenBank/DDBJ databases">
        <title>Complete sequence of plasmid of Geobacter lovleyi SZ.</title>
        <authorList>
            <consortium name="US DOE Joint Genome Institute"/>
            <person name="Lucas S."/>
            <person name="Copeland A."/>
            <person name="Lapidus A."/>
            <person name="Glavina del Rio T."/>
            <person name="Dalin E."/>
            <person name="Tice H."/>
            <person name="Bruce D."/>
            <person name="Goodwin L."/>
            <person name="Pitluck S."/>
            <person name="Chertkov O."/>
            <person name="Meincke L."/>
            <person name="Brettin T."/>
            <person name="Detter J.C."/>
            <person name="Han C."/>
            <person name="Tapia R."/>
            <person name="Kuske C.R."/>
            <person name="Schmutz J."/>
            <person name="Larimer F."/>
            <person name="Land M."/>
            <person name="Hauser L."/>
            <person name="Kyrpides N."/>
            <person name="Mikhailova N."/>
            <person name="Sung Y."/>
            <person name="Fletcher K.E."/>
            <person name="Ritalahti K.M."/>
            <person name="Loeffler F.E."/>
            <person name="Richardson P."/>
        </authorList>
    </citation>
    <scope>NUCLEOTIDE SEQUENCE [LARGE SCALE GENOMIC DNA]</scope>
    <source>
        <strain evidence="5">ATCC BAA-1151 / DSM 17278 / SZ</strain>
        <plasmid evidence="5">Plasmid pGLOV01</plasmid>
    </source>
</reference>
<dbReference type="CDD" id="cd10150">
    <property type="entry name" value="CobN_like"/>
    <property type="match status" value="1"/>
</dbReference>
<dbReference type="HOGENOM" id="CLU_002017_4_1_7"/>
<evidence type="ECO:0000256" key="1">
    <source>
        <dbReference type="SAM" id="MobiDB-lite"/>
    </source>
</evidence>
<keyword evidence="4" id="KW-0614">Plasmid</keyword>
<evidence type="ECO:0000313" key="5">
    <source>
        <dbReference type="Proteomes" id="UP000002420"/>
    </source>
</evidence>
<dbReference type="PANTHER" id="PTHR44119">
    <property type="entry name" value="MAGNESIUM-CHELATASE SUBUNIT CHLH, CHLOROPLASTIC"/>
    <property type="match status" value="1"/>
</dbReference>
<keyword evidence="5" id="KW-1185">Reference proteome</keyword>
<protein>
    <submittedName>
        <fullName evidence="4">Cobaltochelatase</fullName>
        <ecNumber evidence="4">6.6.1.2</ecNumber>
    </submittedName>
</protein>
<dbReference type="GO" id="GO:0051116">
    <property type="term" value="F:cobaltochelatase activity"/>
    <property type="evidence" value="ECO:0007669"/>
    <property type="project" value="UniProtKB-EC"/>
</dbReference>
<evidence type="ECO:0000313" key="4">
    <source>
        <dbReference type="EMBL" id="ACD97370.1"/>
    </source>
</evidence>
<evidence type="ECO:0000256" key="2">
    <source>
        <dbReference type="SAM" id="Phobius"/>
    </source>
</evidence>
<organism evidence="4 5">
    <name type="scientific">Trichlorobacter lovleyi (strain ATCC BAA-1151 / DSM 17278 / SZ)</name>
    <name type="common">Geobacter lovleyi</name>
    <dbReference type="NCBI Taxonomy" id="398767"/>
    <lineage>
        <taxon>Bacteria</taxon>
        <taxon>Pseudomonadati</taxon>
        <taxon>Thermodesulfobacteriota</taxon>
        <taxon>Desulfuromonadia</taxon>
        <taxon>Geobacterales</taxon>
        <taxon>Geobacteraceae</taxon>
        <taxon>Trichlorobacter</taxon>
    </lineage>
</organism>
<dbReference type="EC" id="6.6.1.2" evidence="4"/>
<keyword evidence="4" id="KW-0436">Ligase</keyword>
<accession>B3EBT8</accession>
<gene>
    <name evidence="4" type="ordered locus">Glov_3671</name>
</gene>